<evidence type="ECO:0000259" key="8">
    <source>
        <dbReference type="Pfam" id="PF02687"/>
    </source>
</evidence>
<evidence type="ECO:0000256" key="1">
    <source>
        <dbReference type="ARBA" id="ARBA00004651"/>
    </source>
</evidence>
<keyword evidence="11" id="KW-1185">Reference proteome</keyword>
<protein>
    <submittedName>
        <fullName evidence="10">ABC transporter permease</fullName>
    </submittedName>
</protein>
<feature type="domain" description="MacB-like periplasmic core" evidence="9">
    <location>
        <begin position="21"/>
        <end position="244"/>
    </location>
</feature>
<dbReference type="GO" id="GO:0022857">
    <property type="term" value="F:transmembrane transporter activity"/>
    <property type="evidence" value="ECO:0007669"/>
    <property type="project" value="TreeGrafter"/>
</dbReference>
<feature type="transmembrane region" description="Helical" evidence="7">
    <location>
        <begin position="21"/>
        <end position="42"/>
    </location>
</feature>
<dbReference type="Pfam" id="PF02687">
    <property type="entry name" value="FtsX"/>
    <property type="match status" value="1"/>
</dbReference>
<comment type="caution">
    <text evidence="10">The sequence shown here is derived from an EMBL/GenBank/DDBJ whole genome shotgun (WGS) entry which is preliminary data.</text>
</comment>
<dbReference type="Proteomes" id="UP000481033">
    <property type="component" value="Unassembled WGS sequence"/>
</dbReference>
<gene>
    <name evidence="10" type="ORF">DXZ20_35180</name>
</gene>
<keyword evidence="3 7" id="KW-0812">Transmembrane</keyword>
<dbReference type="PANTHER" id="PTHR30572:SF4">
    <property type="entry name" value="ABC TRANSPORTER PERMEASE YTRF"/>
    <property type="match status" value="1"/>
</dbReference>
<feature type="transmembrane region" description="Helical" evidence="7">
    <location>
        <begin position="361"/>
        <end position="383"/>
    </location>
</feature>
<evidence type="ECO:0000256" key="5">
    <source>
        <dbReference type="ARBA" id="ARBA00023136"/>
    </source>
</evidence>
<evidence type="ECO:0000256" key="3">
    <source>
        <dbReference type="ARBA" id="ARBA00022692"/>
    </source>
</evidence>
<organism evidence="10 11">
    <name type="scientific">Adonisia turfae CCMR0081</name>
    <dbReference type="NCBI Taxonomy" id="2292702"/>
    <lineage>
        <taxon>Bacteria</taxon>
        <taxon>Bacillati</taxon>
        <taxon>Cyanobacteriota</taxon>
        <taxon>Adonisia</taxon>
        <taxon>Adonisia turfae</taxon>
    </lineage>
</organism>
<accession>A0A6M0RX58</accession>
<dbReference type="PANTHER" id="PTHR30572">
    <property type="entry name" value="MEMBRANE COMPONENT OF TRANSPORTER-RELATED"/>
    <property type="match status" value="1"/>
</dbReference>
<dbReference type="RefSeq" id="WP_163703131.1">
    <property type="nucleotide sequence ID" value="NZ_QXHD01000004.1"/>
</dbReference>
<evidence type="ECO:0000256" key="7">
    <source>
        <dbReference type="SAM" id="Phobius"/>
    </source>
</evidence>
<evidence type="ECO:0000259" key="9">
    <source>
        <dbReference type="Pfam" id="PF12704"/>
    </source>
</evidence>
<name>A0A6M0RX58_9CYAN</name>
<proteinExistence type="inferred from homology"/>
<dbReference type="InterPro" id="IPR025857">
    <property type="entry name" value="MacB_PCD"/>
</dbReference>
<keyword evidence="5 7" id="KW-0472">Membrane</keyword>
<evidence type="ECO:0000313" key="10">
    <source>
        <dbReference type="EMBL" id="NEZ60794.1"/>
    </source>
</evidence>
<dbReference type="Pfam" id="PF12704">
    <property type="entry name" value="MacB_PCD"/>
    <property type="match status" value="1"/>
</dbReference>
<feature type="transmembrane region" description="Helical" evidence="7">
    <location>
        <begin position="274"/>
        <end position="299"/>
    </location>
</feature>
<dbReference type="InterPro" id="IPR003838">
    <property type="entry name" value="ABC3_permease_C"/>
</dbReference>
<reference evidence="10 11" key="1">
    <citation type="journal article" date="2020" name="Microb. Ecol.">
        <title>Ecogenomics of the Marine Benthic Filamentous Cyanobacterium Adonisia.</title>
        <authorList>
            <person name="Walter J.M."/>
            <person name="Coutinho F.H."/>
            <person name="Leomil L."/>
            <person name="Hargreaves P.I."/>
            <person name="Campeao M.E."/>
            <person name="Vieira V.V."/>
            <person name="Silva B.S."/>
            <person name="Fistarol G.O."/>
            <person name="Salomon P.S."/>
            <person name="Sawabe T."/>
            <person name="Mino S."/>
            <person name="Hosokawa M."/>
            <person name="Miyashita H."/>
            <person name="Maruyama F."/>
            <person name="van Verk M.C."/>
            <person name="Dutilh B.E."/>
            <person name="Thompson C.C."/>
            <person name="Thompson F.L."/>
        </authorList>
    </citation>
    <scope>NUCLEOTIDE SEQUENCE [LARGE SCALE GENOMIC DNA]</scope>
    <source>
        <strain evidence="10 11">CCMR0081</strain>
    </source>
</reference>
<sequence>MQFIENIQMAAKNLNANRLRSLLTMLGIIIGNASVITMVALGEGAKQFTQDQLESFGPNQLTIFASDEDLGPNDDAAEITLADVDAIASQAPAVLEIAPQINAQLQFTYGSRSRSGSVIGTTPGIGYVRSLTLAKGRFLTFTDLEQHAPVIVLGSALEKRLFGEASALGKMVQVGDFNFQVMGVMTSKGTLFGVNYDETAYVPITTMAYQLSGRQSPNGIPIDFLEISAQDSESIRAAAFQISNILTRRHGKKNFSVWANKSFQDMVAKITAGLSLMLAAIASISLLVGGIGVMNIMLVSVTERTHEIGLRKAIGATQRVILTQFLIEAIILSVAGGVIGIGLGTSGAVMVATFSPLKPGITVNSILLATGVSGTIGLIFGVVPARQAARLDPIVALRS</sequence>
<keyword evidence="2" id="KW-1003">Cell membrane</keyword>
<keyword evidence="4 7" id="KW-1133">Transmembrane helix</keyword>
<feature type="transmembrane region" description="Helical" evidence="7">
    <location>
        <begin position="320"/>
        <end position="341"/>
    </location>
</feature>
<feature type="domain" description="ABC3 transporter permease C-terminal" evidence="8">
    <location>
        <begin position="280"/>
        <end position="393"/>
    </location>
</feature>
<dbReference type="InterPro" id="IPR050250">
    <property type="entry name" value="Macrolide_Exporter_MacB"/>
</dbReference>
<evidence type="ECO:0000256" key="2">
    <source>
        <dbReference type="ARBA" id="ARBA00022475"/>
    </source>
</evidence>
<comment type="similarity">
    <text evidence="6">Belongs to the ABC-4 integral membrane protein family.</text>
</comment>
<evidence type="ECO:0000256" key="4">
    <source>
        <dbReference type="ARBA" id="ARBA00022989"/>
    </source>
</evidence>
<dbReference type="GO" id="GO:0005886">
    <property type="term" value="C:plasma membrane"/>
    <property type="evidence" value="ECO:0007669"/>
    <property type="project" value="UniProtKB-SubCell"/>
</dbReference>
<evidence type="ECO:0000313" key="11">
    <source>
        <dbReference type="Proteomes" id="UP000481033"/>
    </source>
</evidence>
<comment type="subcellular location">
    <subcellularLocation>
        <location evidence="1">Cell membrane</location>
        <topology evidence="1">Multi-pass membrane protein</topology>
    </subcellularLocation>
</comment>
<dbReference type="AlphaFoldDB" id="A0A6M0RX58"/>
<evidence type="ECO:0000256" key="6">
    <source>
        <dbReference type="ARBA" id="ARBA00038076"/>
    </source>
</evidence>
<dbReference type="EMBL" id="QXHD01000004">
    <property type="protein sequence ID" value="NEZ60794.1"/>
    <property type="molecule type" value="Genomic_DNA"/>
</dbReference>